<dbReference type="RefSeq" id="WP_158868737.1">
    <property type="nucleotide sequence ID" value="NZ_CP046401.1"/>
</dbReference>
<dbReference type="AlphaFoldDB" id="A0A6I6K6G6"/>
<evidence type="ECO:0000259" key="2">
    <source>
        <dbReference type="PROSITE" id="PS50937"/>
    </source>
</evidence>
<dbReference type="GO" id="GO:0006355">
    <property type="term" value="P:regulation of DNA-templated transcription"/>
    <property type="evidence" value="ECO:0007669"/>
    <property type="project" value="InterPro"/>
</dbReference>
<dbReference type="PROSITE" id="PS50937">
    <property type="entry name" value="HTH_MERR_2"/>
    <property type="match status" value="1"/>
</dbReference>
<reference evidence="3 4" key="1">
    <citation type="submission" date="2019-11" db="EMBL/GenBank/DDBJ databases">
        <authorList>
            <person name="Zheng R.K."/>
            <person name="Sun C.M."/>
        </authorList>
    </citation>
    <scope>NUCLEOTIDE SEQUENCE [LARGE SCALE GENOMIC DNA]</scope>
    <source>
        <strain evidence="3 4">WC007</strain>
    </source>
</reference>
<dbReference type="InterPro" id="IPR000551">
    <property type="entry name" value="MerR-type_HTH_dom"/>
</dbReference>
<organism evidence="3 4">
    <name type="scientific">Maribellus comscasis</name>
    <dbReference type="NCBI Taxonomy" id="2681766"/>
    <lineage>
        <taxon>Bacteria</taxon>
        <taxon>Pseudomonadati</taxon>
        <taxon>Bacteroidota</taxon>
        <taxon>Bacteroidia</taxon>
        <taxon>Marinilabiliales</taxon>
        <taxon>Prolixibacteraceae</taxon>
        <taxon>Maribellus</taxon>
    </lineage>
</organism>
<protein>
    <recommendedName>
        <fullName evidence="2">HTH merR-type domain-containing protein</fullName>
    </recommendedName>
</protein>
<gene>
    <name evidence="3" type="ORF">GM418_18530</name>
</gene>
<evidence type="ECO:0000313" key="3">
    <source>
        <dbReference type="EMBL" id="QGY45594.1"/>
    </source>
</evidence>
<proteinExistence type="predicted"/>
<feature type="transmembrane region" description="Helical" evidence="1">
    <location>
        <begin position="86"/>
        <end position="104"/>
    </location>
</feature>
<name>A0A6I6K6G6_9BACT</name>
<keyword evidence="4" id="KW-1185">Reference proteome</keyword>
<dbReference type="GO" id="GO:0003677">
    <property type="term" value="F:DNA binding"/>
    <property type="evidence" value="ECO:0007669"/>
    <property type="project" value="InterPro"/>
</dbReference>
<feature type="domain" description="HTH merR-type" evidence="2">
    <location>
        <begin position="1"/>
        <end position="12"/>
    </location>
</feature>
<keyword evidence="1" id="KW-0812">Transmembrane</keyword>
<evidence type="ECO:0000313" key="4">
    <source>
        <dbReference type="Proteomes" id="UP000428260"/>
    </source>
</evidence>
<keyword evidence="1" id="KW-0472">Membrane</keyword>
<evidence type="ECO:0000256" key="1">
    <source>
        <dbReference type="SAM" id="Phobius"/>
    </source>
</evidence>
<dbReference type="Proteomes" id="UP000428260">
    <property type="component" value="Chromosome"/>
</dbReference>
<dbReference type="EMBL" id="CP046401">
    <property type="protein sequence ID" value="QGY45594.1"/>
    <property type="molecule type" value="Genomic_DNA"/>
</dbReference>
<accession>A0A6I6K6G6</accession>
<keyword evidence="1" id="KW-1133">Transmembrane helix</keyword>
<dbReference type="KEGG" id="mcos:GM418_18530"/>
<sequence>MELKEIKRLLQLYFNGESTLEDERKLEAYFSGGDVADELKEYAEFFGGISELAELADDPTIEDDVMDYILENEHQEKTKYRSMWKTVTGIAASVIIVLGGFLFYQQQNQQPFEDTFDDPEVAYAYVRQTMQYVSGKYSEGLAELSNFEKLQVAAKPIKEGVRPVNEFFDEISRLKAEDAQVQSNTTEDDSIKTKK</sequence>